<proteinExistence type="predicted"/>
<dbReference type="AlphaFoldDB" id="A0A9D4KH11"/>
<sequence>MLHLLMVGVTRLLIGQGKRNSEWMELIQKVVDGTVTTTMSELLSFISGASSILPLRDFQKPIDMHFFTKEDGVNRFPYVSKCSPDLWLPRGHRPETLSALLLQSVNCHANMFIVRMVSHFYKCMGSWLHIMNNNTNIKYVLY</sequence>
<dbReference type="EMBL" id="JAIWYP010000004">
    <property type="protein sequence ID" value="KAH3839735.1"/>
    <property type="molecule type" value="Genomic_DNA"/>
</dbReference>
<gene>
    <name evidence="1" type="ORF">DPMN_113169</name>
</gene>
<organism evidence="1 2">
    <name type="scientific">Dreissena polymorpha</name>
    <name type="common">Zebra mussel</name>
    <name type="synonym">Mytilus polymorpha</name>
    <dbReference type="NCBI Taxonomy" id="45954"/>
    <lineage>
        <taxon>Eukaryota</taxon>
        <taxon>Metazoa</taxon>
        <taxon>Spiralia</taxon>
        <taxon>Lophotrochozoa</taxon>
        <taxon>Mollusca</taxon>
        <taxon>Bivalvia</taxon>
        <taxon>Autobranchia</taxon>
        <taxon>Heteroconchia</taxon>
        <taxon>Euheterodonta</taxon>
        <taxon>Imparidentia</taxon>
        <taxon>Neoheterodontei</taxon>
        <taxon>Myida</taxon>
        <taxon>Dreissenoidea</taxon>
        <taxon>Dreissenidae</taxon>
        <taxon>Dreissena</taxon>
    </lineage>
</organism>
<protein>
    <submittedName>
        <fullName evidence="1">Uncharacterized protein</fullName>
    </submittedName>
</protein>
<accession>A0A9D4KH11</accession>
<evidence type="ECO:0000313" key="2">
    <source>
        <dbReference type="Proteomes" id="UP000828390"/>
    </source>
</evidence>
<keyword evidence="2" id="KW-1185">Reference proteome</keyword>
<name>A0A9D4KH11_DREPO</name>
<comment type="caution">
    <text evidence="1">The sequence shown here is derived from an EMBL/GenBank/DDBJ whole genome shotgun (WGS) entry which is preliminary data.</text>
</comment>
<evidence type="ECO:0000313" key="1">
    <source>
        <dbReference type="EMBL" id="KAH3839735.1"/>
    </source>
</evidence>
<dbReference type="Gene3D" id="3.30.2410.10">
    <property type="entry name" value="Hect, E3 ligase catalytic domain"/>
    <property type="match status" value="1"/>
</dbReference>
<dbReference type="GO" id="GO:0004842">
    <property type="term" value="F:ubiquitin-protein transferase activity"/>
    <property type="evidence" value="ECO:0007669"/>
    <property type="project" value="InterPro"/>
</dbReference>
<dbReference type="SUPFAM" id="SSF56204">
    <property type="entry name" value="Hect, E3 ligase catalytic domain"/>
    <property type="match status" value="1"/>
</dbReference>
<dbReference type="InterPro" id="IPR035983">
    <property type="entry name" value="Hect_E3_ubiquitin_ligase"/>
</dbReference>
<dbReference type="Proteomes" id="UP000828390">
    <property type="component" value="Unassembled WGS sequence"/>
</dbReference>
<reference evidence="1" key="2">
    <citation type="submission" date="2020-11" db="EMBL/GenBank/DDBJ databases">
        <authorList>
            <person name="McCartney M.A."/>
            <person name="Auch B."/>
            <person name="Kono T."/>
            <person name="Mallez S."/>
            <person name="Becker A."/>
            <person name="Gohl D.M."/>
            <person name="Silverstein K.A.T."/>
            <person name="Koren S."/>
            <person name="Bechman K.B."/>
            <person name="Herman A."/>
            <person name="Abrahante J.E."/>
            <person name="Garbe J."/>
        </authorList>
    </citation>
    <scope>NUCLEOTIDE SEQUENCE</scope>
    <source>
        <strain evidence="1">Duluth1</strain>
        <tissue evidence="1">Whole animal</tissue>
    </source>
</reference>
<reference evidence="1" key="1">
    <citation type="journal article" date="2019" name="bioRxiv">
        <title>The Genome of the Zebra Mussel, Dreissena polymorpha: A Resource for Invasive Species Research.</title>
        <authorList>
            <person name="McCartney M.A."/>
            <person name="Auch B."/>
            <person name="Kono T."/>
            <person name="Mallez S."/>
            <person name="Zhang Y."/>
            <person name="Obille A."/>
            <person name="Becker A."/>
            <person name="Abrahante J.E."/>
            <person name="Garbe J."/>
            <person name="Badalamenti J.P."/>
            <person name="Herman A."/>
            <person name="Mangelson H."/>
            <person name="Liachko I."/>
            <person name="Sullivan S."/>
            <person name="Sone E.D."/>
            <person name="Koren S."/>
            <person name="Silverstein K.A.T."/>
            <person name="Beckman K.B."/>
            <person name="Gohl D.M."/>
        </authorList>
    </citation>
    <scope>NUCLEOTIDE SEQUENCE</scope>
    <source>
        <strain evidence="1">Duluth1</strain>
        <tissue evidence="1">Whole animal</tissue>
    </source>
</reference>